<keyword evidence="16" id="KW-1185">Reference proteome</keyword>
<comment type="caution">
    <text evidence="15">The sequence shown here is derived from an EMBL/GenBank/DDBJ whole genome shotgun (WGS) entry which is preliminary data.</text>
</comment>
<dbReference type="InterPro" id="IPR000713">
    <property type="entry name" value="Mur_ligase_N"/>
</dbReference>
<dbReference type="InterPro" id="IPR005863">
    <property type="entry name" value="UDP-N-AcMur_synth"/>
</dbReference>
<dbReference type="InterPro" id="IPR013221">
    <property type="entry name" value="Mur_ligase_cen"/>
</dbReference>
<dbReference type="Proteomes" id="UP000276568">
    <property type="component" value="Unassembled WGS sequence"/>
</dbReference>
<evidence type="ECO:0000256" key="9">
    <source>
        <dbReference type="ARBA" id="ARBA00023316"/>
    </source>
</evidence>
<comment type="pathway">
    <text evidence="10 11">Cell wall biogenesis; peptidoglycan biosynthesis.</text>
</comment>
<evidence type="ECO:0000256" key="4">
    <source>
        <dbReference type="ARBA" id="ARBA00022741"/>
    </source>
</evidence>
<keyword evidence="2 10" id="KW-0436">Ligase</keyword>
<gene>
    <name evidence="10 15" type="primary">murF</name>
    <name evidence="15" type="ORF">EDX97_10500</name>
</gene>
<dbReference type="EC" id="6.3.2.10" evidence="10 11"/>
<comment type="similarity">
    <text evidence="10">Belongs to the MurCDEF family. MurF subfamily.</text>
</comment>
<name>A0A3N0HXS3_9FIRM</name>
<dbReference type="GO" id="GO:0008766">
    <property type="term" value="F:UDP-N-acetylmuramoylalanyl-D-glutamyl-2,6-diaminopimelate-D-alanyl-D-alanine ligase activity"/>
    <property type="evidence" value="ECO:0007669"/>
    <property type="project" value="RHEA"/>
</dbReference>
<keyword evidence="7 10" id="KW-0573">Peptidoglycan synthesis</keyword>
<proteinExistence type="inferred from homology"/>
<organism evidence="15 16">
    <name type="scientific">Absicoccus porci</name>
    <dbReference type="NCBI Taxonomy" id="2486576"/>
    <lineage>
        <taxon>Bacteria</taxon>
        <taxon>Bacillati</taxon>
        <taxon>Bacillota</taxon>
        <taxon>Erysipelotrichia</taxon>
        <taxon>Erysipelotrichales</taxon>
        <taxon>Erysipelotrichaceae</taxon>
        <taxon>Absicoccus</taxon>
    </lineage>
</organism>
<feature type="domain" description="Mur ligase N-terminal catalytic" evidence="12">
    <location>
        <begin position="27"/>
        <end position="99"/>
    </location>
</feature>
<keyword evidence="8 10" id="KW-0131">Cell cycle</keyword>
<dbReference type="GO" id="GO:0071555">
    <property type="term" value="P:cell wall organization"/>
    <property type="evidence" value="ECO:0007669"/>
    <property type="project" value="UniProtKB-KW"/>
</dbReference>
<evidence type="ECO:0000256" key="7">
    <source>
        <dbReference type="ARBA" id="ARBA00022984"/>
    </source>
</evidence>
<evidence type="ECO:0000259" key="13">
    <source>
        <dbReference type="Pfam" id="PF02875"/>
    </source>
</evidence>
<dbReference type="AlphaFoldDB" id="A0A3N0HXS3"/>
<evidence type="ECO:0000256" key="2">
    <source>
        <dbReference type="ARBA" id="ARBA00022598"/>
    </source>
</evidence>
<dbReference type="Pfam" id="PF02875">
    <property type="entry name" value="Mur_ligase_C"/>
    <property type="match status" value="1"/>
</dbReference>
<evidence type="ECO:0000256" key="3">
    <source>
        <dbReference type="ARBA" id="ARBA00022618"/>
    </source>
</evidence>
<dbReference type="GO" id="GO:0047480">
    <property type="term" value="F:UDP-N-acetylmuramoyl-tripeptide-D-alanyl-D-alanine ligase activity"/>
    <property type="evidence" value="ECO:0007669"/>
    <property type="project" value="UniProtKB-UniRule"/>
</dbReference>
<evidence type="ECO:0000256" key="10">
    <source>
        <dbReference type="HAMAP-Rule" id="MF_02019"/>
    </source>
</evidence>
<accession>A0A3N0HXS3</accession>
<dbReference type="GO" id="GO:0005737">
    <property type="term" value="C:cytoplasm"/>
    <property type="evidence" value="ECO:0007669"/>
    <property type="project" value="UniProtKB-SubCell"/>
</dbReference>
<dbReference type="InterPro" id="IPR051046">
    <property type="entry name" value="MurCDEF_CellWall_CoF430Synth"/>
</dbReference>
<feature type="domain" description="Mur ligase C-terminal" evidence="13">
    <location>
        <begin position="316"/>
        <end position="432"/>
    </location>
</feature>
<dbReference type="Pfam" id="PF01225">
    <property type="entry name" value="Mur_ligase"/>
    <property type="match status" value="1"/>
</dbReference>
<dbReference type="InterPro" id="IPR035911">
    <property type="entry name" value="MurE/MurF_N"/>
</dbReference>
<dbReference type="GO" id="GO:0008360">
    <property type="term" value="P:regulation of cell shape"/>
    <property type="evidence" value="ECO:0007669"/>
    <property type="project" value="UniProtKB-KW"/>
</dbReference>
<comment type="catalytic activity">
    <reaction evidence="10 11">
        <text>D-alanyl-D-alanine + UDP-N-acetyl-alpha-D-muramoyl-L-alanyl-gamma-D-glutamyl-meso-2,6-diaminopimelate + ATP = UDP-N-acetyl-alpha-D-muramoyl-L-alanyl-gamma-D-glutamyl-meso-2,6-diaminopimeloyl-D-alanyl-D-alanine + ADP + phosphate + H(+)</text>
        <dbReference type="Rhea" id="RHEA:28374"/>
        <dbReference type="ChEBI" id="CHEBI:15378"/>
        <dbReference type="ChEBI" id="CHEBI:30616"/>
        <dbReference type="ChEBI" id="CHEBI:43474"/>
        <dbReference type="ChEBI" id="CHEBI:57822"/>
        <dbReference type="ChEBI" id="CHEBI:61386"/>
        <dbReference type="ChEBI" id="CHEBI:83905"/>
        <dbReference type="ChEBI" id="CHEBI:456216"/>
        <dbReference type="EC" id="6.3.2.10"/>
    </reaction>
</comment>
<dbReference type="PANTHER" id="PTHR43024">
    <property type="entry name" value="UDP-N-ACETYLMURAMOYL-TRIPEPTIDE--D-ALANYL-D-ALANINE LIGASE"/>
    <property type="match status" value="1"/>
</dbReference>
<evidence type="ECO:0000256" key="8">
    <source>
        <dbReference type="ARBA" id="ARBA00023306"/>
    </source>
</evidence>
<feature type="binding site" evidence="10">
    <location>
        <begin position="112"/>
        <end position="118"/>
    </location>
    <ligand>
        <name>ATP</name>
        <dbReference type="ChEBI" id="CHEBI:30616"/>
    </ligand>
</feature>
<dbReference type="Gene3D" id="3.90.190.20">
    <property type="entry name" value="Mur ligase, C-terminal domain"/>
    <property type="match status" value="1"/>
</dbReference>
<dbReference type="InterPro" id="IPR036565">
    <property type="entry name" value="Mur-like_cat_sf"/>
</dbReference>
<dbReference type="OrthoDB" id="9801978at2"/>
<evidence type="ECO:0000256" key="11">
    <source>
        <dbReference type="RuleBase" id="RU004136"/>
    </source>
</evidence>
<evidence type="ECO:0000259" key="12">
    <source>
        <dbReference type="Pfam" id="PF01225"/>
    </source>
</evidence>
<dbReference type="Gene3D" id="3.40.1190.10">
    <property type="entry name" value="Mur-like, catalytic domain"/>
    <property type="match status" value="1"/>
</dbReference>
<dbReference type="NCBIfam" id="TIGR01143">
    <property type="entry name" value="murF"/>
    <property type="match status" value="1"/>
</dbReference>
<dbReference type="SUPFAM" id="SSF53623">
    <property type="entry name" value="MurD-like peptide ligases, catalytic domain"/>
    <property type="match status" value="1"/>
</dbReference>
<dbReference type="HAMAP" id="MF_02019">
    <property type="entry name" value="MurF"/>
    <property type="match status" value="1"/>
</dbReference>
<evidence type="ECO:0000313" key="15">
    <source>
        <dbReference type="EMBL" id="RNM29468.1"/>
    </source>
</evidence>
<dbReference type="SUPFAM" id="SSF63418">
    <property type="entry name" value="MurE/MurF N-terminal domain"/>
    <property type="match status" value="1"/>
</dbReference>
<dbReference type="InterPro" id="IPR036615">
    <property type="entry name" value="Mur_ligase_C_dom_sf"/>
</dbReference>
<evidence type="ECO:0000256" key="6">
    <source>
        <dbReference type="ARBA" id="ARBA00022960"/>
    </source>
</evidence>
<evidence type="ECO:0000256" key="1">
    <source>
        <dbReference type="ARBA" id="ARBA00022490"/>
    </source>
</evidence>
<sequence>MIQTTIQTIAKALDTSLFGCKDSDISISGISIDSRTVQPGNLYIPIIGERVDGHTFLDSAKTNGAVASFWQIDHKPYPDFPVILVKDTTVALQDLARAYMQSLSCTVIGVTGSNGKTSCKDMLYSVFSQKYKTQKTQGNHNNEIGLPLTVLDLDADVEIAILEMGMEHKGDINFLCSIASPDISIITSIGSAHMENFGSKENIARGKLEILTHTKSLCLYHTCPEIDAVLSEIPHGEVILHSFGPHGDSYIIGDIIHHKDGITFTCNDMENPVSMNVLGDFQAENALPVIYAAKTKQIDENAIEYGLEHIEMTKMRTQQITIGQATIIDDSYKSNPESAKVALDTLSSIPTPCHIAVLSDMLDLGENEKSLHAQIGTYAHQLGIDYVFCVGDLSFYTADAAQGTWFDSKQSLIQALRPFLDTDCAILVKGSRATAMDQIITDLQQGENE</sequence>
<keyword evidence="6 10" id="KW-0133">Cell shape</keyword>
<dbReference type="GO" id="GO:0009252">
    <property type="term" value="P:peptidoglycan biosynthetic process"/>
    <property type="evidence" value="ECO:0007669"/>
    <property type="project" value="UniProtKB-UniRule"/>
</dbReference>
<evidence type="ECO:0000313" key="16">
    <source>
        <dbReference type="Proteomes" id="UP000276568"/>
    </source>
</evidence>
<dbReference type="SUPFAM" id="SSF53244">
    <property type="entry name" value="MurD-like peptide ligases, peptide-binding domain"/>
    <property type="match status" value="1"/>
</dbReference>
<dbReference type="EMBL" id="RJQC01000004">
    <property type="protein sequence ID" value="RNM29468.1"/>
    <property type="molecule type" value="Genomic_DNA"/>
</dbReference>
<dbReference type="RefSeq" id="WP_128521095.1">
    <property type="nucleotide sequence ID" value="NZ_RJQC01000004.1"/>
</dbReference>
<feature type="domain" description="Mur ligase central" evidence="14">
    <location>
        <begin position="110"/>
        <end position="293"/>
    </location>
</feature>
<comment type="function">
    <text evidence="10 11">Involved in cell wall formation. Catalyzes the final step in the synthesis of UDP-N-acetylmuramoyl-pentapeptide, the precursor of murein.</text>
</comment>
<dbReference type="InterPro" id="IPR004101">
    <property type="entry name" value="Mur_ligase_C"/>
</dbReference>
<dbReference type="GO" id="GO:0051301">
    <property type="term" value="P:cell division"/>
    <property type="evidence" value="ECO:0007669"/>
    <property type="project" value="UniProtKB-KW"/>
</dbReference>
<dbReference type="PANTHER" id="PTHR43024:SF1">
    <property type="entry name" value="UDP-N-ACETYLMURAMOYL-TRIPEPTIDE--D-ALANYL-D-ALANINE LIGASE"/>
    <property type="match status" value="1"/>
</dbReference>
<evidence type="ECO:0000259" key="14">
    <source>
        <dbReference type="Pfam" id="PF08245"/>
    </source>
</evidence>
<protein>
    <recommendedName>
        <fullName evidence="10 11">UDP-N-acetylmuramoyl-tripeptide--D-alanyl-D-alanine ligase</fullName>
        <ecNumber evidence="10 11">6.3.2.10</ecNumber>
    </recommendedName>
    <alternativeName>
        <fullName evidence="10">D-alanyl-D-alanine-adding enzyme</fullName>
    </alternativeName>
</protein>
<keyword evidence="9 10" id="KW-0961">Cell wall biogenesis/degradation</keyword>
<keyword evidence="1 10" id="KW-0963">Cytoplasm</keyword>
<evidence type="ECO:0000256" key="5">
    <source>
        <dbReference type="ARBA" id="ARBA00022840"/>
    </source>
</evidence>
<dbReference type="UniPathway" id="UPA00219"/>
<reference evidence="15 16" key="1">
    <citation type="submission" date="2018-11" db="EMBL/GenBank/DDBJ databases">
        <title>Clostridium sp. nov., a member of the family Erysipelotrichaceae isolated from pig faeces.</title>
        <authorList>
            <person name="Chang Y.-H."/>
        </authorList>
    </citation>
    <scope>NUCLEOTIDE SEQUENCE [LARGE SCALE GENOMIC DNA]</scope>
    <source>
        <strain evidence="15 16">YH-panp20</strain>
    </source>
</reference>
<dbReference type="Gene3D" id="3.40.1390.10">
    <property type="entry name" value="MurE/MurF, N-terminal domain"/>
    <property type="match status" value="1"/>
</dbReference>
<keyword evidence="5 10" id="KW-0067">ATP-binding</keyword>
<dbReference type="Pfam" id="PF08245">
    <property type="entry name" value="Mur_ligase_M"/>
    <property type="match status" value="1"/>
</dbReference>
<keyword evidence="3 10" id="KW-0132">Cell division</keyword>
<comment type="subcellular location">
    <subcellularLocation>
        <location evidence="10 11">Cytoplasm</location>
    </subcellularLocation>
</comment>
<keyword evidence="4 10" id="KW-0547">Nucleotide-binding</keyword>
<dbReference type="GO" id="GO:0005524">
    <property type="term" value="F:ATP binding"/>
    <property type="evidence" value="ECO:0007669"/>
    <property type="project" value="UniProtKB-UniRule"/>
</dbReference>